<gene>
    <name evidence="2" type="ORF">COV07_00415</name>
</gene>
<protein>
    <submittedName>
        <fullName evidence="2">Glutaredoxin</fullName>
    </submittedName>
</protein>
<dbReference type="Gene3D" id="3.40.30.10">
    <property type="entry name" value="Glutaredoxin"/>
    <property type="match status" value="1"/>
</dbReference>
<accession>A0A2H0RMZ9</accession>
<name>A0A2H0RMZ9_9BACT</name>
<dbReference type="PROSITE" id="PS51354">
    <property type="entry name" value="GLUTAREDOXIN_2"/>
    <property type="match status" value="1"/>
</dbReference>
<dbReference type="Pfam" id="PF13417">
    <property type="entry name" value="GST_N_3"/>
    <property type="match status" value="1"/>
</dbReference>
<dbReference type="AlphaFoldDB" id="A0A2H0RMZ9"/>
<comment type="caution">
    <text evidence="2">The sequence shown here is derived from an EMBL/GenBank/DDBJ whole genome shotgun (WGS) entry which is preliminary data.</text>
</comment>
<organism evidence="2 3">
    <name type="scientific">Candidatus Vogelbacteria bacterium CG10_big_fil_rev_8_21_14_0_10_45_14</name>
    <dbReference type="NCBI Taxonomy" id="1975042"/>
    <lineage>
        <taxon>Bacteria</taxon>
        <taxon>Candidatus Vogeliibacteriota</taxon>
    </lineage>
</organism>
<reference evidence="2 3" key="1">
    <citation type="submission" date="2017-09" db="EMBL/GenBank/DDBJ databases">
        <title>Depth-based differentiation of microbial function through sediment-hosted aquifers and enrichment of novel symbionts in the deep terrestrial subsurface.</title>
        <authorList>
            <person name="Probst A.J."/>
            <person name="Ladd B."/>
            <person name="Jarett J.K."/>
            <person name="Geller-Mcgrath D.E."/>
            <person name="Sieber C.M."/>
            <person name="Emerson J.B."/>
            <person name="Anantharaman K."/>
            <person name="Thomas B.C."/>
            <person name="Malmstrom R."/>
            <person name="Stieglmeier M."/>
            <person name="Klingl A."/>
            <person name="Woyke T."/>
            <person name="Ryan C.M."/>
            <person name="Banfield J.F."/>
        </authorList>
    </citation>
    <scope>NUCLEOTIDE SEQUENCE [LARGE SCALE GENOMIC DNA]</scope>
    <source>
        <strain evidence="2">CG10_big_fil_rev_8_21_14_0_10_45_14</strain>
    </source>
</reference>
<dbReference type="PANTHER" id="PTHR45288:SF1">
    <property type="entry name" value="THIOREDOXIN FAMILY PROTEIN"/>
    <property type="match status" value="1"/>
</dbReference>
<proteinExistence type="predicted"/>
<dbReference type="PANTHER" id="PTHR45288">
    <property type="entry name" value="THIOREDOXIN FAMILY PROTEIN"/>
    <property type="match status" value="1"/>
</dbReference>
<dbReference type="EMBL" id="PCYL01000005">
    <property type="protein sequence ID" value="PIR47125.1"/>
    <property type="molecule type" value="Genomic_DNA"/>
</dbReference>
<dbReference type="Proteomes" id="UP000230833">
    <property type="component" value="Unassembled WGS sequence"/>
</dbReference>
<dbReference type="SUPFAM" id="SSF52833">
    <property type="entry name" value="Thioredoxin-like"/>
    <property type="match status" value="1"/>
</dbReference>
<dbReference type="InterPro" id="IPR004045">
    <property type="entry name" value="Glutathione_S-Trfase_N"/>
</dbReference>
<sequence>MLTLYVKTGCPFCEKVLKFAGDNDVSLNLKNIAEEGVRLELIEKGGEQQVPFLVDEQNGVSMYESDDIVEHLKKNFV</sequence>
<evidence type="ECO:0000313" key="2">
    <source>
        <dbReference type="EMBL" id="PIR47125.1"/>
    </source>
</evidence>
<evidence type="ECO:0000313" key="3">
    <source>
        <dbReference type="Proteomes" id="UP000230833"/>
    </source>
</evidence>
<dbReference type="InterPro" id="IPR036249">
    <property type="entry name" value="Thioredoxin-like_sf"/>
</dbReference>
<dbReference type="PROSITE" id="PS50404">
    <property type="entry name" value="GST_NTER"/>
    <property type="match status" value="1"/>
</dbReference>
<evidence type="ECO:0000259" key="1">
    <source>
        <dbReference type="PROSITE" id="PS50404"/>
    </source>
</evidence>
<feature type="domain" description="GST N-terminal" evidence="1">
    <location>
        <begin position="1"/>
        <end position="77"/>
    </location>
</feature>